<dbReference type="CDD" id="cd07012">
    <property type="entry name" value="PBP2_Bug_TTT"/>
    <property type="match status" value="1"/>
</dbReference>
<protein>
    <submittedName>
        <fullName evidence="3">Tripartite tricarboxylate transporter substrate binding protein</fullName>
    </submittedName>
</protein>
<comment type="similarity">
    <text evidence="1">Belongs to the UPF0065 (bug) family.</text>
</comment>
<sequence>MTMKRLKLFFSILTVCCAGSAGAQTADWPHKPVRLVVPYAAGGPVDNLARALSVQLATIWGQPVVVDNRPGGNEVIGATAVAKSPGDGYTLLLATDAAATLNLYVFKKLPYDPIKELSPITRVAMANMAIAVSPSLPVTDLRSFVTYVKAHPGQVSYGSAGIGNTTHLALAWFAKENGLEMVHVPYKGLAPALQDVMGGTIQVTIGAGSVVGPFALGGKVKALGINGAKRASILPSVPTFAEAGYPKLDASFPFSLLAPGGTPEALRQKIYTDVKKVVMNPQFRSDNLEKYALDPVLDSPQEYAKALVKDRALAVEKVKASGAQLD</sequence>
<name>A0ABY3ESM5_9BURK</name>
<evidence type="ECO:0000256" key="2">
    <source>
        <dbReference type="SAM" id="SignalP"/>
    </source>
</evidence>
<dbReference type="InterPro" id="IPR005064">
    <property type="entry name" value="BUG"/>
</dbReference>
<dbReference type="Gene3D" id="3.40.190.10">
    <property type="entry name" value="Periplasmic binding protein-like II"/>
    <property type="match status" value="1"/>
</dbReference>
<dbReference type="Proteomes" id="UP000318943">
    <property type="component" value="Unassembled WGS sequence"/>
</dbReference>
<dbReference type="PANTHER" id="PTHR42928">
    <property type="entry name" value="TRICARBOXYLATE-BINDING PROTEIN"/>
    <property type="match status" value="1"/>
</dbReference>
<dbReference type="PIRSF" id="PIRSF017082">
    <property type="entry name" value="YflP"/>
    <property type="match status" value="1"/>
</dbReference>
<proteinExistence type="inferred from homology"/>
<feature type="chain" id="PRO_5047075433" evidence="2">
    <location>
        <begin position="24"/>
        <end position="326"/>
    </location>
</feature>
<evidence type="ECO:0000256" key="1">
    <source>
        <dbReference type="ARBA" id="ARBA00006987"/>
    </source>
</evidence>
<reference evidence="3 4" key="1">
    <citation type="submission" date="2019-05" db="EMBL/GenBank/DDBJ databases">
        <title>Whole genome sequence analysis of Cupriavidus campinensis S14E4C strain.</title>
        <authorList>
            <person name="Abbaszade G."/>
            <person name="Szabo A."/>
            <person name="Toumi M."/>
            <person name="Toth E."/>
        </authorList>
    </citation>
    <scope>NUCLEOTIDE SEQUENCE [LARGE SCALE GENOMIC DNA]</scope>
    <source>
        <strain evidence="3 4">S14E4C</strain>
    </source>
</reference>
<dbReference type="Gene3D" id="3.40.190.150">
    <property type="entry name" value="Bordetella uptake gene, domain 1"/>
    <property type="match status" value="1"/>
</dbReference>
<keyword evidence="4" id="KW-1185">Reference proteome</keyword>
<keyword evidence="2" id="KW-0732">Signal</keyword>
<feature type="signal peptide" evidence="2">
    <location>
        <begin position="1"/>
        <end position="23"/>
    </location>
</feature>
<gene>
    <name evidence="3" type="ORF">FGG12_05040</name>
</gene>
<dbReference type="PANTHER" id="PTHR42928:SF5">
    <property type="entry name" value="BLR1237 PROTEIN"/>
    <property type="match status" value="1"/>
</dbReference>
<accession>A0ABY3ESM5</accession>
<organism evidence="3 4">
    <name type="scientific">Cupriavidus campinensis</name>
    <dbReference type="NCBI Taxonomy" id="151783"/>
    <lineage>
        <taxon>Bacteria</taxon>
        <taxon>Pseudomonadati</taxon>
        <taxon>Pseudomonadota</taxon>
        <taxon>Betaproteobacteria</taxon>
        <taxon>Burkholderiales</taxon>
        <taxon>Burkholderiaceae</taxon>
        <taxon>Cupriavidus</taxon>
    </lineage>
</organism>
<dbReference type="InterPro" id="IPR042100">
    <property type="entry name" value="Bug_dom1"/>
</dbReference>
<evidence type="ECO:0000313" key="3">
    <source>
        <dbReference type="EMBL" id="TSP13849.1"/>
    </source>
</evidence>
<comment type="caution">
    <text evidence="3">The sequence shown here is derived from an EMBL/GenBank/DDBJ whole genome shotgun (WGS) entry which is preliminary data.</text>
</comment>
<dbReference type="Pfam" id="PF03401">
    <property type="entry name" value="TctC"/>
    <property type="match status" value="1"/>
</dbReference>
<evidence type="ECO:0000313" key="4">
    <source>
        <dbReference type="Proteomes" id="UP000318943"/>
    </source>
</evidence>
<dbReference type="EMBL" id="VCIZ01000002">
    <property type="protein sequence ID" value="TSP13849.1"/>
    <property type="molecule type" value="Genomic_DNA"/>
</dbReference>
<dbReference type="SUPFAM" id="SSF53850">
    <property type="entry name" value="Periplasmic binding protein-like II"/>
    <property type="match status" value="1"/>
</dbReference>